<dbReference type="EMBL" id="JELW01000003">
    <property type="protein sequence ID" value="EXV03270.1"/>
    <property type="molecule type" value="Genomic_DNA"/>
</dbReference>
<dbReference type="GO" id="GO:0030010">
    <property type="term" value="P:establishment of cell polarity"/>
    <property type="evidence" value="ECO:0007669"/>
    <property type="project" value="TreeGrafter"/>
</dbReference>
<feature type="compositionally biased region" description="Low complexity" evidence="1">
    <location>
        <begin position="44"/>
        <end position="66"/>
    </location>
</feature>
<feature type="compositionally biased region" description="Low complexity" evidence="1">
    <location>
        <begin position="325"/>
        <end position="357"/>
    </location>
</feature>
<feature type="compositionally biased region" description="Polar residues" evidence="1">
    <location>
        <begin position="152"/>
        <end position="164"/>
    </location>
</feature>
<dbReference type="GO" id="GO:0009986">
    <property type="term" value="C:cell surface"/>
    <property type="evidence" value="ECO:0007669"/>
    <property type="project" value="TreeGrafter"/>
</dbReference>
<feature type="compositionally biased region" description="Low complexity" evidence="1">
    <location>
        <begin position="103"/>
        <end position="116"/>
    </location>
</feature>
<dbReference type="GO" id="GO:0001402">
    <property type="term" value="P:signal transduction involved in filamentous growth"/>
    <property type="evidence" value="ECO:0007669"/>
    <property type="project" value="TreeGrafter"/>
</dbReference>
<name>A0A0A1V098_9HYPO</name>
<evidence type="ECO:0000313" key="4">
    <source>
        <dbReference type="EMBL" id="EXV03270.1"/>
    </source>
</evidence>
<feature type="chain" id="PRO_5001992154" description="Basic proline-rich protein" evidence="3">
    <location>
        <begin position="22"/>
        <end position="813"/>
    </location>
</feature>
<feature type="compositionally biased region" description="Polar residues" evidence="1">
    <location>
        <begin position="121"/>
        <end position="138"/>
    </location>
</feature>
<protein>
    <recommendedName>
        <fullName evidence="6">Basic proline-rich protein</fullName>
    </recommendedName>
</protein>
<gene>
    <name evidence="4" type="ORF">X797_003070</name>
</gene>
<evidence type="ECO:0008006" key="6">
    <source>
        <dbReference type="Google" id="ProtNLM"/>
    </source>
</evidence>
<feature type="compositionally biased region" description="Polar residues" evidence="1">
    <location>
        <begin position="83"/>
        <end position="92"/>
    </location>
</feature>
<evidence type="ECO:0000256" key="2">
    <source>
        <dbReference type="SAM" id="Phobius"/>
    </source>
</evidence>
<organism evidence="4 5">
    <name type="scientific">Metarhizium robertsii</name>
    <dbReference type="NCBI Taxonomy" id="568076"/>
    <lineage>
        <taxon>Eukaryota</taxon>
        <taxon>Fungi</taxon>
        <taxon>Dikarya</taxon>
        <taxon>Ascomycota</taxon>
        <taxon>Pezizomycotina</taxon>
        <taxon>Sordariomycetes</taxon>
        <taxon>Hypocreomycetidae</taxon>
        <taxon>Hypocreales</taxon>
        <taxon>Clavicipitaceae</taxon>
        <taxon>Metarhizium</taxon>
    </lineage>
</organism>
<keyword evidence="3" id="KW-0732">Signal</keyword>
<feature type="compositionally biased region" description="Low complexity" evidence="1">
    <location>
        <begin position="278"/>
        <end position="290"/>
    </location>
</feature>
<dbReference type="AlphaFoldDB" id="A0A0A1V098"/>
<dbReference type="GO" id="GO:0005576">
    <property type="term" value="C:extracellular region"/>
    <property type="evidence" value="ECO:0007669"/>
    <property type="project" value="TreeGrafter"/>
</dbReference>
<feature type="region of interest" description="Disordered" evidence="1">
    <location>
        <begin position="776"/>
        <end position="813"/>
    </location>
</feature>
<proteinExistence type="predicted"/>
<evidence type="ECO:0000256" key="1">
    <source>
        <dbReference type="SAM" id="MobiDB-lite"/>
    </source>
</evidence>
<feature type="compositionally biased region" description="Low complexity" evidence="1">
    <location>
        <begin position="367"/>
        <end position="382"/>
    </location>
</feature>
<evidence type="ECO:0000313" key="5">
    <source>
        <dbReference type="Proteomes" id="UP000030151"/>
    </source>
</evidence>
<dbReference type="GO" id="GO:0005886">
    <property type="term" value="C:plasma membrane"/>
    <property type="evidence" value="ECO:0007669"/>
    <property type="project" value="InterPro"/>
</dbReference>
<sequence length="813" mass="82924">MYAKSLALASAVALAASVVAAQPEHPRIYFPREIKREYHNSTITSKVSSSTPHVTTTTTTTTSSSSTRRDLLSDLISEILGSDSPQKSSTTEKPPVPTVAVDSTLTPGGSSGSGLPKETVLPTSKINESKTSSSTRARPSTEPGIVIGPTGIVSSTSEPKTTVEPSKKTTVDSPKVTSVDASASNSTVPETNPPTPATAKDPIPTGEPPKQTSVDPAVTNNTTPETKPTTPITVDKPTKTGEPASKSTTVDTLVGNNTVSDTTPTTTSGGILDPIGTLLSSLLPGSSSASTKTNSPEQTGTSISSTSTSSPEQPIPQNSTTQAAPTTEPSTGLLPSLTSLLPLPGSTTTTSGSGSLPNATSTEVPVTATSSSSGSIITNSPTASTTDVPIGNSTSTSSGTVSSAPTSAPTATDVPITNGTISGPPTGTATSVPTTPISVPNDNSTVIVGPTTTSNIDTVVPTTKSDFTSTVVPSTTSGVEVTSIRPTATLPSTDNWLPTTVIIEPTTFSFSSPTSNPTETSLQALPSTVPRVIRPDTDGDKKPPVLEGAVPIHIAFNYTLHYLFLANDTMAASQIFKYLPDVLSSACGLPADQLPVTELAPYNTLATRGFVTTLARMNYTKALLPALAANLKTPSSAIYQNRDPVLHQFASYIDSTISPTGDLNDGSSTDNGGPGSGNDGNSNNNNGNSNDAFGSGNQGDQTPKQKATTAGIAVAAVGFCALYGAAMFIVARRYKRKRQGHRRASSIVSGQGSPEMRYNDNASPALMGGALLSRDGSTYGGTGGRDSHASGGHSGRTANISAPVATENSLGWN</sequence>
<comment type="caution">
    <text evidence="4">The sequence shown here is derived from an EMBL/GenBank/DDBJ whole genome shotgun (WGS) entry which is preliminary data.</text>
</comment>
<feature type="transmembrane region" description="Helical" evidence="2">
    <location>
        <begin position="710"/>
        <end position="731"/>
    </location>
</feature>
<feature type="compositionally biased region" description="Low complexity" evidence="1">
    <location>
        <begin position="393"/>
        <end position="412"/>
    </location>
</feature>
<dbReference type="PANTHER" id="PTHR35778">
    <property type="entry name" value="SIGNALING MUCIN HKR1-RELATED"/>
    <property type="match status" value="1"/>
</dbReference>
<dbReference type="InterPro" id="IPR039295">
    <property type="entry name" value="MSB2"/>
</dbReference>
<feature type="compositionally biased region" description="Low complexity" evidence="1">
    <location>
        <begin position="679"/>
        <end position="695"/>
    </location>
</feature>
<feature type="compositionally biased region" description="Low complexity" evidence="1">
    <location>
        <begin position="299"/>
        <end position="310"/>
    </location>
</feature>
<dbReference type="GO" id="GO:0030427">
    <property type="term" value="C:site of polarized growth"/>
    <property type="evidence" value="ECO:0007669"/>
    <property type="project" value="TreeGrafter"/>
</dbReference>
<dbReference type="HOGENOM" id="CLU_008998_2_0_1"/>
<feature type="compositionally biased region" description="Polar residues" evidence="1">
    <location>
        <begin position="415"/>
        <end position="443"/>
    </location>
</feature>
<dbReference type="OrthoDB" id="3366093at2759"/>
<keyword evidence="2" id="KW-0812">Transmembrane</keyword>
<dbReference type="GO" id="GO:0007232">
    <property type="term" value="P:osmosensory signaling pathway via Sho1 osmosensor"/>
    <property type="evidence" value="ECO:0007669"/>
    <property type="project" value="InterPro"/>
</dbReference>
<feature type="compositionally biased region" description="Polar residues" evidence="1">
    <location>
        <begin position="796"/>
        <end position="813"/>
    </location>
</feature>
<dbReference type="Proteomes" id="UP000030151">
    <property type="component" value="Unassembled WGS sequence"/>
</dbReference>
<feature type="compositionally biased region" description="Polar residues" evidence="1">
    <location>
        <begin position="171"/>
        <end position="190"/>
    </location>
</feature>
<feature type="compositionally biased region" description="Low complexity" evidence="1">
    <location>
        <begin position="219"/>
        <end position="233"/>
    </location>
</feature>
<dbReference type="PANTHER" id="PTHR35778:SF1">
    <property type="entry name" value="SIGNALING MUCIN HKR1-RELATED"/>
    <property type="match status" value="1"/>
</dbReference>
<evidence type="ECO:0000256" key="3">
    <source>
        <dbReference type="SAM" id="SignalP"/>
    </source>
</evidence>
<feature type="region of interest" description="Disordered" evidence="1">
    <location>
        <begin position="660"/>
        <end position="704"/>
    </location>
</feature>
<feature type="region of interest" description="Disordered" evidence="1">
    <location>
        <begin position="43"/>
        <end position="443"/>
    </location>
</feature>
<dbReference type="GO" id="GO:0031505">
    <property type="term" value="P:fungal-type cell wall organization"/>
    <property type="evidence" value="ECO:0007669"/>
    <property type="project" value="TreeGrafter"/>
</dbReference>
<dbReference type="GO" id="GO:0005034">
    <property type="term" value="F:osmosensor activity"/>
    <property type="evidence" value="ECO:0007669"/>
    <property type="project" value="InterPro"/>
</dbReference>
<feature type="compositionally biased region" description="Polar residues" evidence="1">
    <location>
        <begin position="311"/>
        <end position="324"/>
    </location>
</feature>
<feature type="signal peptide" evidence="3">
    <location>
        <begin position="1"/>
        <end position="21"/>
    </location>
</feature>
<feature type="compositionally biased region" description="Polar residues" evidence="1">
    <location>
        <begin position="245"/>
        <end position="261"/>
    </location>
</feature>
<keyword evidence="2" id="KW-0472">Membrane</keyword>
<keyword evidence="2" id="KW-1133">Transmembrane helix</keyword>
<dbReference type="eggNOG" id="ENOG502SBZX">
    <property type="taxonomic scope" value="Eukaryota"/>
</dbReference>
<accession>A0A0A1V098</accession>
<dbReference type="GO" id="GO:0006972">
    <property type="term" value="P:hyperosmotic response"/>
    <property type="evidence" value="ECO:0007669"/>
    <property type="project" value="TreeGrafter"/>
</dbReference>
<reference evidence="4 5" key="1">
    <citation type="submission" date="2014-02" db="EMBL/GenBank/DDBJ databases">
        <title>The genome sequence of the entomopathogenic fungus Metarhizium robertsii ARSEF 2575.</title>
        <authorList>
            <person name="Giuliano Garisto Donzelli B."/>
            <person name="Roe B.A."/>
            <person name="Macmil S.L."/>
            <person name="Krasnoff S.B."/>
            <person name="Gibson D.M."/>
        </authorList>
    </citation>
    <scope>NUCLEOTIDE SEQUENCE [LARGE SCALE GENOMIC DNA]</scope>
    <source>
        <strain evidence="4 5">ARSEF 2575</strain>
    </source>
</reference>